<evidence type="ECO:0000256" key="1">
    <source>
        <dbReference type="SAM" id="MobiDB-lite"/>
    </source>
</evidence>
<organism evidence="2 3">
    <name type="scientific">Dawidia soli</name>
    <dbReference type="NCBI Taxonomy" id="2782352"/>
    <lineage>
        <taxon>Bacteria</taxon>
        <taxon>Pseudomonadati</taxon>
        <taxon>Bacteroidota</taxon>
        <taxon>Cytophagia</taxon>
        <taxon>Cytophagales</taxon>
        <taxon>Chryseotaleaceae</taxon>
        <taxon>Dawidia</taxon>
    </lineage>
</organism>
<feature type="region of interest" description="Disordered" evidence="1">
    <location>
        <begin position="1"/>
        <end position="53"/>
    </location>
</feature>
<protein>
    <submittedName>
        <fullName evidence="2">Uncharacterized protein</fullName>
    </submittedName>
</protein>
<reference evidence="2 3" key="1">
    <citation type="submission" date="2021-05" db="EMBL/GenBank/DDBJ databases">
        <title>A Polyphasic approach of four new species of the genus Ohtaekwangia: Ohtaekwangia histidinii sp. nov., Ohtaekwangia cretensis sp. nov., Ohtaekwangia indiensis sp. nov., Ohtaekwangia reichenbachii sp. nov. from diverse environment.</title>
        <authorList>
            <person name="Octaviana S."/>
        </authorList>
    </citation>
    <scope>NUCLEOTIDE SEQUENCE [LARGE SCALE GENOMIC DNA]</scope>
    <source>
        <strain evidence="2 3">PWU37</strain>
    </source>
</reference>
<comment type="caution">
    <text evidence="2">The sequence shown here is derived from an EMBL/GenBank/DDBJ whole genome shotgun (WGS) entry which is preliminary data.</text>
</comment>
<dbReference type="EMBL" id="JAHESC010000003">
    <property type="protein sequence ID" value="MBT1685521.1"/>
    <property type="molecule type" value="Genomic_DNA"/>
</dbReference>
<dbReference type="AlphaFoldDB" id="A0AAP2GFX1"/>
<evidence type="ECO:0000313" key="2">
    <source>
        <dbReference type="EMBL" id="MBT1685521.1"/>
    </source>
</evidence>
<name>A0AAP2GFX1_9BACT</name>
<sequence>MAKSKKKINPRDVPDDEIIVKSEAYGQHTRKKRKPGPVNNAMKESGKQLTQGARMASEIKQAVDPYRQDFYYGQSWSRLVTVYKAMVKEGIYDHSRLVGLDLHDDLRLERLTTLRATYRHEAGKVTYTLNLPARHPDFKKFGYIDGYCFSLLVLYFNDRKEIVSTDFQTLPVCSLRKPAPTALKHTFAAPADAVQFVLCVKLEGYERNSPCEANSKAMKFVLAGKFDSPAPAKTSRLKKPQKKT</sequence>
<proteinExistence type="predicted"/>
<dbReference type="RefSeq" id="WP_254088771.1">
    <property type="nucleotide sequence ID" value="NZ_JAHESC010000003.1"/>
</dbReference>
<gene>
    <name evidence="2" type="ORF">KK078_03085</name>
</gene>
<dbReference type="Proteomes" id="UP001319180">
    <property type="component" value="Unassembled WGS sequence"/>
</dbReference>
<accession>A0AAP2GFX1</accession>
<evidence type="ECO:0000313" key="3">
    <source>
        <dbReference type="Proteomes" id="UP001319180"/>
    </source>
</evidence>
<keyword evidence="3" id="KW-1185">Reference proteome</keyword>